<organism evidence="2 3">
    <name type="scientific">Hypholoma sublateritium (strain FD-334 SS-4)</name>
    <dbReference type="NCBI Taxonomy" id="945553"/>
    <lineage>
        <taxon>Eukaryota</taxon>
        <taxon>Fungi</taxon>
        <taxon>Dikarya</taxon>
        <taxon>Basidiomycota</taxon>
        <taxon>Agaricomycotina</taxon>
        <taxon>Agaricomycetes</taxon>
        <taxon>Agaricomycetidae</taxon>
        <taxon>Agaricales</taxon>
        <taxon>Agaricineae</taxon>
        <taxon>Strophariaceae</taxon>
        <taxon>Hypholoma</taxon>
    </lineage>
</organism>
<dbReference type="EMBL" id="KN817565">
    <property type="protein sequence ID" value="KJA20643.1"/>
    <property type="molecule type" value="Genomic_DNA"/>
</dbReference>
<protein>
    <submittedName>
        <fullName evidence="2">Uncharacterized protein</fullName>
    </submittedName>
</protein>
<evidence type="ECO:0000256" key="1">
    <source>
        <dbReference type="SAM" id="MobiDB-lite"/>
    </source>
</evidence>
<keyword evidence="3" id="KW-1185">Reference proteome</keyword>
<proteinExistence type="predicted"/>
<dbReference type="Proteomes" id="UP000054270">
    <property type="component" value="Unassembled WGS sequence"/>
</dbReference>
<feature type="region of interest" description="Disordered" evidence="1">
    <location>
        <begin position="99"/>
        <end position="124"/>
    </location>
</feature>
<dbReference type="AlphaFoldDB" id="A0A0D2MB76"/>
<evidence type="ECO:0000313" key="2">
    <source>
        <dbReference type="EMBL" id="KJA20643.1"/>
    </source>
</evidence>
<accession>A0A0D2MB76</accession>
<sequence>MWTCGRSVGRRWCGASSGSCALGAGGGLPFRMRGAQRACKRKEDDNGTIIAGVVNVLVPADNDDNTVDTDCKRKVWLRIEVLLWLSIERTSRTSSCASSITPVAPHAQGPMRRRPPCTSTLGPRRTCYQTSATPAKKIMI</sequence>
<name>A0A0D2MB76_HYPSF</name>
<evidence type="ECO:0000313" key="3">
    <source>
        <dbReference type="Proteomes" id="UP000054270"/>
    </source>
</evidence>
<reference evidence="3" key="1">
    <citation type="submission" date="2014-04" db="EMBL/GenBank/DDBJ databases">
        <title>Evolutionary Origins and Diversification of the Mycorrhizal Mutualists.</title>
        <authorList>
            <consortium name="DOE Joint Genome Institute"/>
            <consortium name="Mycorrhizal Genomics Consortium"/>
            <person name="Kohler A."/>
            <person name="Kuo A."/>
            <person name="Nagy L.G."/>
            <person name="Floudas D."/>
            <person name="Copeland A."/>
            <person name="Barry K.W."/>
            <person name="Cichocki N."/>
            <person name="Veneault-Fourrey C."/>
            <person name="LaButti K."/>
            <person name="Lindquist E.A."/>
            <person name="Lipzen A."/>
            <person name="Lundell T."/>
            <person name="Morin E."/>
            <person name="Murat C."/>
            <person name="Riley R."/>
            <person name="Ohm R."/>
            <person name="Sun H."/>
            <person name="Tunlid A."/>
            <person name="Henrissat B."/>
            <person name="Grigoriev I.V."/>
            <person name="Hibbett D.S."/>
            <person name="Martin F."/>
        </authorList>
    </citation>
    <scope>NUCLEOTIDE SEQUENCE [LARGE SCALE GENOMIC DNA]</scope>
    <source>
        <strain evidence="3">FD-334 SS-4</strain>
    </source>
</reference>
<gene>
    <name evidence="2" type="ORF">HYPSUDRAFT_783103</name>
</gene>